<protein>
    <submittedName>
        <fullName evidence="2">WAP domain-containing protein</fullName>
    </submittedName>
</protein>
<evidence type="ECO:0000313" key="1">
    <source>
        <dbReference type="Proteomes" id="UP000887572"/>
    </source>
</evidence>
<organism evidence="1 2">
    <name type="scientific">Globodera rostochiensis</name>
    <name type="common">Golden nematode worm</name>
    <name type="synonym">Heterodera rostochiensis</name>
    <dbReference type="NCBI Taxonomy" id="31243"/>
    <lineage>
        <taxon>Eukaryota</taxon>
        <taxon>Metazoa</taxon>
        <taxon>Ecdysozoa</taxon>
        <taxon>Nematoda</taxon>
        <taxon>Chromadorea</taxon>
        <taxon>Rhabditida</taxon>
        <taxon>Tylenchina</taxon>
        <taxon>Tylenchomorpha</taxon>
        <taxon>Tylenchoidea</taxon>
        <taxon>Heteroderidae</taxon>
        <taxon>Heteroderinae</taxon>
        <taxon>Globodera</taxon>
    </lineage>
</organism>
<dbReference type="Proteomes" id="UP000887572">
    <property type="component" value="Unplaced"/>
</dbReference>
<evidence type="ECO:0000313" key="2">
    <source>
        <dbReference type="WBParaSite" id="Gr19_v10_g10415.t1"/>
    </source>
</evidence>
<keyword evidence="1" id="KW-1185">Reference proteome</keyword>
<reference evidence="2" key="1">
    <citation type="submission" date="2022-11" db="UniProtKB">
        <authorList>
            <consortium name="WormBaseParasite"/>
        </authorList>
    </citation>
    <scope>IDENTIFICATION</scope>
</reference>
<accession>A0A914GQ84</accession>
<dbReference type="WBParaSite" id="Gr19_v10_g10415.t1">
    <property type="protein sequence ID" value="Gr19_v10_g10415.t1"/>
    <property type="gene ID" value="Gr19_v10_g10415"/>
</dbReference>
<sequence length="143" mass="15603">MDRWILTSSPVNRLFMGLTNSSLFPDPAFFVGLLIICICCPGGASAVCVTKEDLSLNHSSQPLELGGCVNFRCPDNYECNSAYKCCLSAALSYENKTNLTDSQVFGQPFLTLNNGNLNLTKATNGLKDTVDGFKNFIRVIFSL</sequence>
<proteinExistence type="predicted"/>
<name>A0A914GQ84_GLORO</name>
<dbReference type="AlphaFoldDB" id="A0A914GQ84"/>